<dbReference type="PATRIC" id="fig|1195236.3.peg.1014"/>
<evidence type="ECO:0000259" key="1">
    <source>
        <dbReference type="Pfam" id="PF13566"/>
    </source>
</evidence>
<reference evidence="2 3" key="1">
    <citation type="journal article" date="2013" name="Genome Announc.">
        <title>Draft Genome Sequence of the Cellulolytic, Mesophilic, Anaerobic Bacterium Clostridium termitidis Strain CT1112 (DSM 5398).</title>
        <authorList>
            <person name="Lal S."/>
            <person name="Ramachandran U."/>
            <person name="Zhang X."/>
            <person name="Munir R."/>
            <person name="Sparling R."/>
            <person name="Levin D.B."/>
        </authorList>
    </citation>
    <scope>NUCLEOTIDE SEQUENCE [LARGE SCALE GENOMIC DNA]</scope>
    <source>
        <strain evidence="2 3">CT1112</strain>
    </source>
</reference>
<dbReference type="NCBIfam" id="TIGR03915">
    <property type="entry name" value="SAM_7_link_chp"/>
    <property type="match status" value="1"/>
</dbReference>
<evidence type="ECO:0000313" key="2">
    <source>
        <dbReference type="EMBL" id="EMS73208.1"/>
    </source>
</evidence>
<dbReference type="STRING" id="1195236.CTER_0718"/>
<gene>
    <name evidence="2" type="ORF">CTER_0718</name>
</gene>
<feature type="domain" description="DUF4130" evidence="1">
    <location>
        <begin position="82"/>
        <end position="242"/>
    </location>
</feature>
<dbReference type="InterPro" id="IPR025404">
    <property type="entry name" value="DUF4130"/>
</dbReference>
<organism evidence="2 3">
    <name type="scientific">Ruminiclostridium cellobioparum subsp. termitidis CT1112</name>
    <dbReference type="NCBI Taxonomy" id="1195236"/>
    <lineage>
        <taxon>Bacteria</taxon>
        <taxon>Bacillati</taxon>
        <taxon>Bacillota</taxon>
        <taxon>Clostridia</taxon>
        <taxon>Eubacteriales</taxon>
        <taxon>Oscillospiraceae</taxon>
        <taxon>Ruminiclostridium</taxon>
    </lineage>
</organism>
<comment type="caution">
    <text evidence="2">The sequence shown here is derived from an EMBL/GenBank/DDBJ whole genome shotgun (WGS) entry which is preliminary data.</text>
</comment>
<dbReference type="Proteomes" id="UP000014155">
    <property type="component" value="Unassembled WGS sequence"/>
</dbReference>
<dbReference type="InterPro" id="IPR023875">
    <property type="entry name" value="DNA_repair_put"/>
</dbReference>
<accession>S0FXA3</accession>
<sequence>MIYIYDGTWDCFLTAIHHYYYDRQAVTNIESALSYNQNLIDEYRIIPADKTKAKAVEQAIYNKISLESLDNIQRCFFSELQGREMWILKYIRLGFKIGMKIDSMLGDQTVLNVLVPARKVGIECHRLLGLLRFELLENNIYYAKIHPDHNIITFISPHFKERFADQNWIIHDTKRNLASLYNTKRMIISYMDLTSIPELHSEEMRFQDLWKNYFKHIAIKSRYNPKLQKSFIPKRYWKNLTEKKPDN</sequence>
<name>S0FXA3_RUMCE</name>
<dbReference type="RefSeq" id="WP_004624088.1">
    <property type="nucleotide sequence ID" value="NZ_AORV01000021.1"/>
</dbReference>
<proteinExistence type="predicted"/>
<protein>
    <submittedName>
        <fullName evidence="2">Putative DNA metabolism protein</fullName>
    </submittedName>
</protein>
<dbReference type="Pfam" id="PF13566">
    <property type="entry name" value="DUF4130"/>
    <property type="match status" value="1"/>
</dbReference>
<keyword evidence="3" id="KW-1185">Reference proteome</keyword>
<dbReference type="EMBL" id="AORV01000021">
    <property type="protein sequence ID" value="EMS73208.1"/>
    <property type="molecule type" value="Genomic_DNA"/>
</dbReference>
<evidence type="ECO:0000313" key="3">
    <source>
        <dbReference type="Proteomes" id="UP000014155"/>
    </source>
</evidence>
<dbReference type="eggNOG" id="COG1573">
    <property type="taxonomic scope" value="Bacteria"/>
</dbReference>
<dbReference type="AlphaFoldDB" id="S0FXA3"/>